<dbReference type="Proteomes" id="UP000001194">
    <property type="component" value="Unassembled WGS sequence"/>
</dbReference>
<dbReference type="PANTHER" id="PTHR36183">
    <property type="entry name" value="BETA-GLUCURONIDASE"/>
    <property type="match status" value="1"/>
</dbReference>
<feature type="signal peptide" evidence="2">
    <location>
        <begin position="1"/>
        <end position="31"/>
    </location>
</feature>
<dbReference type="KEGG" id="lbc:LACBIDRAFT_333207"/>
<protein>
    <submittedName>
        <fullName evidence="3">Predicted protein</fullName>
    </submittedName>
</protein>
<evidence type="ECO:0000313" key="4">
    <source>
        <dbReference type="Proteomes" id="UP000001194"/>
    </source>
</evidence>
<evidence type="ECO:0000313" key="3">
    <source>
        <dbReference type="EMBL" id="EDR01535.1"/>
    </source>
</evidence>
<keyword evidence="1" id="KW-0472">Membrane</keyword>
<keyword evidence="1" id="KW-1133">Transmembrane helix</keyword>
<dbReference type="RefSeq" id="XP_001887887.1">
    <property type="nucleotide sequence ID" value="XM_001887852.1"/>
</dbReference>
<dbReference type="AlphaFoldDB" id="B0DV86"/>
<dbReference type="EMBL" id="DS547138">
    <property type="protein sequence ID" value="EDR01535.1"/>
    <property type="molecule type" value="Genomic_DNA"/>
</dbReference>
<reference evidence="3 4" key="1">
    <citation type="journal article" date="2008" name="Nature">
        <title>The genome of Laccaria bicolor provides insights into mycorrhizal symbiosis.</title>
        <authorList>
            <person name="Martin F."/>
            <person name="Aerts A."/>
            <person name="Ahren D."/>
            <person name="Brun A."/>
            <person name="Danchin E.G.J."/>
            <person name="Duchaussoy F."/>
            <person name="Gibon J."/>
            <person name="Kohler A."/>
            <person name="Lindquist E."/>
            <person name="Pereda V."/>
            <person name="Salamov A."/>
            <person name="Shapiro H.J."/>
            <person name="Wuyts J."/>
            <person name="Blaudez D."/>
            <person name="Buee M."/>
            <person name="Brokstein P."/>
            <person name="Canbaeck B."/>
            <person name="Cohen D."/>
            <person name="Courty P.E."/>
            <person name="Coutinho P.M."/>
            <person name="Delaruelle C."/>
            <person name="Detter J.C."/>
            <person name="Deveau A."/>
            <person name="DiFazio S."/>
            <person name="Duplessis S."/>
            <person name="Fraissinet-Tachet L."/>
            <person name="Lucic E."/>
            <person name="Frey-Klett P."/>
            <person name="Fourrey C."/>
            <person name="Feussner I."/>
            <person name="Gay G."/>
            <person name="Grimwood J."/>
            <person name="Hoegger P.J."/>
            <person name="Jain P."/>
            <person name="Kilaru S."/>
            <person name="Labbe J."/>
            <person name="Lin Y.C."/>
            <person name="Legue V."/>
            <person name="Le Tacon F."/>
            <person name="Marmeisse R."/>
            <person name="Melayah D."/>
            <person name="Montanini B."/>
            <person name="Muratet M."/>
            <person name="Nehls U."/>
            <person name="Niculita-Hirzel H."/>
            <person name="Oudot-Le Secq M.P."/>
            <person name="Peter M."/>
            <person name="Quesneville H."/>
            <person name="Rajashekar B."/>
            <person name="Reich M."/>
            <person name="Rouhier N."/>
            <person name="Schmutz J."/>
            <person name="Yin T."/>
            <person name="Chalot M."/>
            <person name="Henrissat B."/>
            <person name="Kuees U."/>
            <person name="Lucas S."/>
            <person name="Van de Peer Y."/>
            <person name="Podila G.K."/>
            <person name="Polle A."/>
            <person name="Pukkila P.J."/>
            <person name="Richardson P.M."/>
            <person name="Rouze P."/>
            <person name="Sanders I.R."/>
            <person name="Stajich J.E."/>
            <person name="Tunlid A."/>
            <person name="Tuskan G."/>
            <person name="Grigoriev I.V."/>
        </authorList>
    </citation>
    <scope>NUCLEOTIDE SEQUENCE [LARGE SCALE GENOMIC DNA]</scope>
    <source>
        <strain evidence="4">S238N-H82 / ATCC MYA-4686</strain>
    </source>
</reference>
<keyword evidence="4" id="KW-1185">Reference proteome</keyword>
<dbReference type="GeneID" id="6083460"/>
<feature type="chain" id="PRO_5002747354" evidence="2">
    <location>
        <begin position="32"/>
        <end position="434"/>
    </location>
</feature>
<keyword evidence="2" id="KW-0732">Signal</keyword>
<sequence>MHLPSSSSPISSIKLVLSLSALGELQWSVYCTTYGPSFVNTINLMPPSTKYLGSQLDALETIMNASDWDPEIYTQTWVNWSANITIGLNLPKNFFQPRGFIHLPGDLLHDPTVVNFTTVKIIADGINNTSTVKTYSQHVRHLHPSMVTYDNLVNHQNITTFINLYLPQIAAAQNAGSNLVVGVVVRGLLLVLSVGATLLSQFSVHLNTPGFSWYPISFPDIILQLTDLQVQLRLSLQFRSERPPATRATPSYPGLLLMAEAMGTSTNTTRITSFPLASHPSLALYAIWDTSVRIDAPARIAVLNLSPESDLSIDLSSLGLTGMKRLHSPTNDNQDSNTVIWAGQGYTNGTANGKVVVEKPLSDGSVAIGSYEEVLVFLGGSVNGTVNATPIGNSSSSTSTSVKSIGTRFGGRSWYAITSWCSLLGFALFVLWGC</sequence>
<feature type="transmembrane region" description="Helical" evidence="1">
    <location>
        <begin position="413"/>
        <end position="432"/>
    </location>
</feature>
<dbReference type="OrthoDB" id="2831684at2759"/>
<organism evidence="4">
    <name type="scientific">Laccaria bicolor (strain S238N-H82 / ATCC MYA-4686)</name>
    <name type="common">Bicoloured deceiver</name>
    <name type="synonym">Laccaria laccata var. bicolor</name>
    <dbReference type="NCBI Taxonomy" id="486041"/>
    <lineage>
        <taxon>Eukaryota</taxon>
        <taxon>Fungi</taxon>
        <taxon>Dikarya</taxon>
        <taxon>Basidiomycota</taxon>
        <taxon>Agaricomycotina</taxon>
        <taxon>Agaricomycetes</taxon>
        <taxon>Agaricomycetidae</taxon>
        <taxon>Agaricales</taxon>
        <taxon>Agaricineae</taxon>
        <taxon>Hydnangiaceae</taxon>
        <taxon>Laccaria</taxon>
    </lineage>
</organism>
<proteinExistence type="predicted"/>
<dbReference type="PANTHER" id="PTHR36183:SF2">
    <property type="entry name" value="BETA-GLUCURONIDASE C-TERMINAL DOMAIN-CONTAINING PROTEIN"/>
    <property type="match status" value="1"/>
</dbReference>
<name>B0DV86_LACBS</name>
<evidence type="ECO:0000256" key="2">
    <source>
        <dbReference type="SAM" id="SignalP"/>
    </source>
</evidence>
<accession>B0DV86</accession>
<keyword evidence="1" id="KW-0812">Transmembrane</keyword>
<gene>
    <name evidence="3" type="ORF">LACBIDRAFT_333207</name>
</gene>
<evidence type="ECO:0000256" key="1">
    <source>
        <dbReference type="SAM" id="Phobius"/>
    </source>
</evidence>
<dbReference type="InterPro" id="IPR052974">
    <property type="entry name" value="GH79_Enzymes"/>
</dbReference>
<dbReference type="HOGENOM" id="CLU_022148_3_1_1"/>
<dbReference type="InParanoid" id="B0DV86"/>